<dbReference type="EMBL" id="JANYMP010000005">
    <property type="protein sequence ID" value="MCS7477873.1"/>
    <property type="molecule type" value="Genomic_DNA"/>
</dbReference>
<dbReference type="CDD" id="cd14846">
    <property type="entry name" value="Peptidase_M15_like"/>
    <property type="match status" value="1"/>
</dbReference>
<dbReference type="InterPro" id="IPR009045">
    <property type="entry name" value="Zn_M74/Hedgehog-like"/>
</dbReference>
<evidence type="ECO:0000256" key="2">
    <source>
        <dbReference type="SAM" id="Phobius"/>
    </source>
</evidence>
<sequence>MTYSGPSRTAARRTRSKTIAAVVVIGVALAVVLSVVFFLRDPRSDAIGANPDQSSTGVPDAPPTADMGPPGQPDRGERRDPSAQAGEADGAVPAGVTVFGDEFAAVTNLDADLLAALRKAAKAAEDDGVQFVVNSGWRSESYQTQLLRDAVAEYGSEKEASRWVATPETSPHVKGMAIDLGPTDSLPWLAKNGERYGLCQIYQNEPWHYELRPDGCPPMYSDPTQDPRMRR</sequence>
<feature type="region of interest" description="Disordered" evidence="1">
    <location>
        <begin position="46"/>
        <end position="90"/>
    </location>
</feature>
<dbReference type="PANTHER" id="PTHR34385:SF1">
    <property type="entry name" value="PEPTIDOGLYCAN L-ALANYL-D-GLUTAMATE ENDOPEPTIDASE CWLK"/>
    <property type="match status" value="1"/>
</dbReference>
<dbReference type="Gene3D" id="3.30.1380.10">
    <property type="match status" value="1"/>
</dbReference>
<evidence type="ECO:0000313" key="5">
    <source>
        <dbReference type="Proteomes" id="UP001141259"/>
    </source>
</evidence>
<dbReference type="Proteomes" id="UP001141259">
    <property type="component" value="Unassembled WGS sequence"/>
</dbReference>
<dbReference type="Pfam" id="PF02557">
    <property type="entry name" value="VanY"/>
    <property type="match status" value="1"/>
</dbReference>
<dbReference type="RefSeq" id="WP_259623379.1">
    <property type="nucleotide sequence ID" value="NZ_JANYMP010000005.1"/>
</dbReference>
<proteinExistence type="predicted"/>
<organism evidence="4 5">
    <name type="scientific">Umezawaea endophytica</name>
    <dbReference type="NCBI Taxonomy" id="1654476"/>
    <lineage>
        <taxon>Bacteria</taxon>
        <taxon>Bacillati</taxon>
        <taxon>Actinomycetota</taxon>
        <taxon>Actinomycetes</taxon>
        <taxon>Pseudonocardiales</taxon>
        <taxon>Pseudonocardiaceae</taxon>
        <taxon>Umezawaea</taxon>
    </lineage>
</organism>
<dbReference type="AlphaFoldDB" id="A0A9X2VJP0"/>
<keyword evidence="2" id="KW-1133">Transmembrane helix</keyword>
<keyword evidence="2" id="KW-0472">Membrane</keyword>
<name>A0A9X2VJP0_9PSEU</name>
<dbReference type="SUPFAM" id="SSF55166">
    <property type="entry name" value="Hedgehog/DD-peptidase"/>
    <property type="match status" value="1"/>
</dbReference>
<dbReference type="InterPro" id="IPR052179">
    <property type="entry name" value="DD-CPase-like"/>
</dbReference>
<evidence type="ECO:0000313" key="4">
    <source>
        <dbReference type="EMBL" id="MCS7477873.1"/>
    </source>
</evidence>
<evidence type="ECO:0000259" key="3">
    <source>
        <dbReference type="Pfam" id="PF02557"/>
    </source>
</evidence>
<feature type="transmembrane region" description="Helical" evidence="2">
    <location>
        <begin position="20"/>
        <end position="39"/>
    </location>
</feature>
<protein>
    <submittedName>
        <fullName evidence="4">M15 family metallopeptidase</fullName>
    </submittedName>
</protein>
<keyword evidence="2" id="KW-0812">Transmembrane</keyword>
<keyword evidence="5" id="KW-1185">Reference proteome</keyword>
<dbReference type="PANTHER" id="PTHR34385">
    <property type="entry name" value="D-ALANYL-D-ALANINE CARBOXYPEPTIDASE"/>
    <property type="match status" value="1"/>
</dbReference>
<reference evidence="4" key="1">
    <citation type="submission" date="2022-08" db="EMBL/GenBank/DDBJ databases">
        <authorList>
            <person name="Tistechok S."/>
            <person name="Samborskyy M."/>
            <person name="Roman I."/>
        </authorList>
    </citation>
    <scope>NUCLEOTIDE SEQUENCE</scope>
    <source>
        <strain evidence="4">DSM 103496</strain>
    </source>
</reference>
<dbReference type="GO" id="GO:0008233">
    <property type="term" value="F:peptidase activity"/>
    <property type="evidence" value="ECO:0007669"/>
    <property type="project" value="InterPro"/>
</dbReference>
<dbReference type="InterPro" id="IPR003709">
    <property type="entry name" value="VanY-like_core_dom"/>
</dbReference>
<feature type="domain" description="D-alanyl-D-alanine carboxypeptidase-like core" evidence="3">
    <location>
        <begin position="108"/>
        <end position="209"/>
    </location>
</feature>
<comment type="caution">
    <text evidence="4">The sequence shown here is derived from an EMBL/GenBank/DDBJ whole genome shotgun (WGS) entry which is preliminary data.</text>
</comment>
<evidence type="ECO:0000256" key="1">
    <source>
        <dbReference type="SAM" id="MobiDB-lite"/>
    </source>
</evidence>
<dbReference type="GO" id="GO:0006508">
    <property type="term" value="P:proteolysis"/>
    <property type="evidence" value="ECO:0007669"/>
    <property type="project" value="InterPro"/>
</dbReference>
<accession>A0A9X2VJP0</accession>
<gene>
    <name evidence="4" type="ORF">NZH93_13495</name>
</gene>